<dbReference type="Proteomes" id="UP000184267">
    <property type="component" value="Unassembled WGS sequence"/>
</dbReference>
<keyword evidence="5" id="KW-0539">Nucleus</keyword>
<dbReference type="PROSITE" id="PS51203">
    <property type="entry name" value="CS"/>
    <property type="match status" value="1"/>
</dbReference>
<organism evidence="8 9">
    <name type="scientific">Trametes pubescens</name>
    <name type="common">White-rot fungus</name>
    <dbReference type="NCBI Taxonomy" id="154538"/>
    <lineage>
        <taxon>Eukaryota</taxon>
        <taxon>Fungi</taxon>
        <taxon>Dikarya</taxon>
        <taxon>Basidiomycota</taxon>
        <taxon>Agaricomycotina</taxon>
        <taxon>Agaricomycetes</taxon>
        <taxon>Polyporales</taxon>
        <taxon>Polyporaceae</taxon>
        <taxon>Trametes</taxon>
    </lineage>
</organism>
<dbReference type="PANTHER" id="PTHR21664">
    <property type="entry name" value="CHRONIC MYELOGENOUS LEUKEMIA TUMOR ANTIGEN 66"/>
    <property type="match status" value="1"/>
</dbReference>
<evidence type="ECO:0000313" key="9">
    <source>
        <dbReference type="Proteomes" id="UP000184267"/>
    </source>
</evidence>
<reference evidence="8 9" key="1">
    <citation type="submission" date="2016-10" db="EMBL/GenBank/DDBJ databases">
        <title>Genome sequence of the basidiomycete white-rot fungus Trametes pubescens.</title>
        <authorList>
            <person name="Makela M.R."/>
            <person name="Granchi Z."/>
            <person name="Peng M."/>
            <person name="De Vries R.P."/>
            <person name="Grigoriev I."/>
            <person name="Riley R."/>
            <person name="Hilden K."/>
        </authorList>
    </citation>
    <scope>NUCLEOTIDE SEQUENCE [LARGE SCALE GENOMIC DNA]</scope>
    <source>
        <strain evidence="8 9">FBCC735</strain>
    </source>
</reference>
<evidence type="ECO:0000256" key="1">
    <source>
        <dbReference type="ARBA" id="ARBA00004123"/>
    </source>
</evidence>
<dbReference type="PANTHER" id="PTHR21664:SF1">
    <property type="entry name" value="NUDC DOMAIN-CONTAINING PROTEIN 1"/>
    <property type="match status" value="1"/>
</dbReference>
<dbReference type="GO" id="GO:0005634">
    <property type="term" value="C:nucleus"/>
    <property type="evidence" value="ECO:0007669"/>
    <property type="project" value="UniProtKB-SubCell"/>
</dbReference>
<sequence>MTTFTPDRSLLNPKFDGYKFSPLDYDEVTTHHPLANRLSQTNVSGRAPLSFQEVQSRVLHNHLALCSGSRRAAYVDAELRVVVVDLDESAAAETLQREYPSTAFVDGTSLLVADGYGALYALRLNDSGAAELLASYELSIPPAYESAHPSVPFRLHQAVSPDGQNILAVLSSKHYPVNVPEPPTHSHKVPPVTFDIWGVQIALPIAPSPDAQPLQVSWHRRGDDVPLYTAYDASRQAFLFVGSSPYLPLTVAPAPAYEPSADELAPIPRAGENLDGTSGPAASDVPKPPPYSWTQTEDTVTLAIPLPSDTPKERIKIVFSPRTLTVLVEDSADAPIPIPRFSLTQLWDGIQPSTSMWTFDRAATGTYGMLALHLDKAHEGTRWPQVFSASSNAEEVPETLDPSELYAIRESLEKYTAALREGPDASGLGVGVPSLGQGERDDEVDLTIGKGACTTWVGVDGAHRADDAALQVLATPFPGAAGVFPPSLVAKNGLDGVVYTLRDGSGSGLEESPAWAHTGTYSALAFVLASKRDTRFVHHVAHDAVFAFESGTQDLGGNVYIYRGVGPRENWAKQTVLKVGGGVAGALLGVGLMKVRSKVIVLCLCEGELVVLHEVL</sequence>
<comment type="caution">
    <text evidence="8">The sequence shown here is derived from an EMBL/GenBank/DDBJ whole genome shotgun (WGS) entry which is preliminary data.</text>
</comment>
<accession>A0A1M2W6A6</accession>
<name>A0A1M2W6A6_TRAPU</name>
<dbReference type="GO" id="GO:0005737">
    <property type="term" value="C:cytoplasm"/>
    <property type="evidence" value="ECO:0007669"/>
    <property type="project" value="UniProtKB-SubCell"/>
</dbReference>
<dbReference type="InterPro" id="IPR037895">
    <property type="entry name" value="NUDCD1"/>
</dbReference>
<proteinExistence type="predicted"/>
<dbReference type="Pfam" id="PF04969">
    <property type="entry name" value="CS"/>
    <property type="match status" value="1"/>
</dbReference>
<dbReference type="AlphaFoldDB" id="A0A1M2W6A6"/>
<dbReference type="OrthoDB" id="428655at2759"/>
<keyword evidence="4" id="KW-0963">Cytoplasm</keyword>
<dbReference type="Gene3D" id="2.60.40.790">
    <property type="match status" value="1"/>
</dbReference>
<comment type="subcellular location">
    <subcellularLocation>
        <location evidence="2">Cytoplasm</location>
    </subcellularLocation>
    <subcellularLocation>
        <location evidence="1">Nucleus</location>
    </subcellularLocation>
</comment>
<dbReference type="EMBL" id="MNAD01000187">
    <property type="protein sequence ID" value="OJT15270.1"/>
    <property type="molecule type" value="Genomic_DNA"/>
</dbReference>
<evidence type="ECO:0000256" key="2">
    <source>
        <dbReference type="ARBA" id="ARBA00004496"/>
    </source>
</evidence>
<dbReference type="STRING" id="154538.A0A1M2W6A6"/>
<gene>
    <name evidence="8" type="ORF">TRAPUB_8192</name>
</gene>
<evidence type="ECO:0000256" key="4">
    <source>
        <dbReference type="ARBA" id="ARBA00022490"/>
    </source>
</evidence>
<evidence type="ECO:0000256" key="6">
    <source>
        <dbReference type="SAM" id="MobiDB-lite"/>
    </source>
</evidence>
<dbReference type="CDD" id="cd06467">
    <property type="entry name" value="p23_NUDC_like"/>
    <property type="match status" value="1"/>
</dbReference>
<dbReference type="InterPro" id="IPR007052">
    <property type="entry name" value="CS_dom"/>
</dbReference>
<dbReference type="InterPro" id="IPR008978">
    <property type="entry name" value="HSP20-like_chaperone"/>
</dbReference>
<evidence type="ECO:0000259" key="7">
    <source>
        <dbReference type="PROSITE" id="PS51203"/>
    </source>
</evidence>
<evidence type="ECO:0000256" key="3">
    <source>
        <dbReference type="ARBA" id="ARBA00018915"/>
    </source>
</evidence>
<feature type="domain" description="CS" evidence="7">
    <location>
        <begin position="286"/>
        <end position="387"/>
    </location>
</feature>
<keyword evidence="9" id="KW-1185">Reference proteome</keyword>
<protein>
    <recommendedName>
        <fullName evidence="3">NudC domain-containing protein 1</fullName>
    </recommendedName>
</protein>
<evidence type="ECO:0000256" key="5">
    <source>
        <dbReference type="ARBA" id="ARBA00023242"/>
    </source>
</evidence>
<evidence type="ECO:0000313" key="8">
    <source>
        <dbReference type="EMBL" id="OJT15270.1"/>
    </source>
</evidence>
<dbReference type="OMA" id="DTRFVHH"/>
<dbReference type="SUPFAM" id="SSF49764">
    <property type="entry name" value="HSP20-like chaperones"/>
    <property type="match status" value="1"/>
</dbReference>
<feature type="region of interest" description="Disordered" evidence="6">
    <location>
        <begin position="266"/>
        <end position="294"/>
    </location>
</feature>